<dbReference type="InterPro" id="IPR051465">
    <property type="entry name" value="Cell_Envelope_Struct_Comp"/>
</dbReference>
<gene>
    <name evidence="4" type="ORF">P4I72_11890</name>
</gene>
<dbReference type="Pfam" id="PF16403">
    <property type="entry name" value="Bact_surface_Ig-like"/>
    <property type="match status" value="1"/>
</dbReference>
<dbReference type="InterPro" id="IPR013783">
    <property type="entry name" value="Ig-like_fold"/>
</dbReference>
<evidence type="ECO:0000313" key="5">
    <source>
        <dbReference type="Proteomes" id="UP001338137"/>
    </source>
</evidence>
<keyword evidence="2" id="KW-0732">Signal</keyword>
<feature type="compositionally biased region" description="Polar residues" evidence="1">
    <location>
        <begin position="819"/>
        <end position="829"/>
    </location>
</feature>
<dbReference type="PROSITE" id="PS51272">
    <property type="entry name" value="SLH"/>
    <property type="match status" value="3"/>
</dbReference>
<dbReference type="EMBL" id="JARLKY010000023">
    <property type="protein sequence ID" value="MEC0227826.1"/>
    <property type="molecule type" value="Genomic_DNA"/>
</dbReference>
<evidence type="ECO:0000256" key="2">
    <source>
        <dbReference type="SAM" id="SignalP"/>
    </source>
</evidence>
<dbReference type="Pfam" id="PF20578">
    <property type="entry name" value="aBig_2"/>
    <property type="match status" value="1"/>
</dbReference>
<dbReference type="Gene3D" id="2.60.220.30">
    <property type="match status" value="1"/>
</dbReference>
<reference evidence="4 5" key="1">
    <citation type="submission" date="2023-03" db="EMBL/GenBank/DDBJ databases">
        <title>Bacillus Genome Sequencing.</title>
        <authorList>
            <person name="Dunlap C."/>
        </authorList>
    </citation>
    <scope>NUCLEOTIDE SEQUENCE [LARGE SCALE GENOMIC DNA]</scope>
    <source>
        <strain evidence="4 5">BD-533</strain>
    </source>
</reference>
<feature type="region of interest" description="Disordered" evidence="1">
    <location>
        <begin position="818"/>
        <end position="849"/>
    </location>
</feature>
<dbReference type="Proteomes" id="UP001338137">
    <property type="component" value="Unassembled WGS sequence"/>
</dbReference>
<protein>
    <submittedName>
        <fullName evidence="4">S-layer homology domain-containing protein</fullName>
    </submittedName>
</protein>
<dbReference type="PANTHER" id="PTHR43308">
    <property type="entry name" value="OUTER MEMBRANE PROTEIN ALPHA-RELATED"/>
    <property type="match status" value="1"/>
</dbReference>
<feature type="signal peptide" evidence="2">
    <location>
        <begin position="1"/>
        <end position="31"/>
    </location>
</feature>
<organism evidence="4 5">
    <name type="scientific">Paenibacillus alba</name>
    <dbReference type="NCBI Taxonomy" id="1197127"/>
    <lineage>
        <taxon>Bacteria</taxon>
        <taxon>Bacillati</taxon>
        <taxon>Bacillota</taxon>
        <taxon>Bacilli</taxon>
        <taxon>Bacillales</taxon>
        <taxon>Paenibacillaceae</taxon>
        <taxon>Paenibacillus</taxon>
    </lineage>
</organism>
<dbReference type="InterPro" id="IPR046780">
    <property type="entry name" value="aBig_2"/>
</dbReference>
<dbReference type="SUPFAM" id="SSF89550">
    <property type="entry name" value="PHP domain-like"/>
    <property type="match status" value="1"/>
</dbReference>
<evidence type="ECO:0000256" key="1">
    <source>
        <dbReference type="SAM" id="MobiDB-lite"/>
    </source>
</evidence>
<feature type="region of interest" description="Disordered" evidence="1">
    <location>
        <begin position="507"/>
        <end position="527"/>
    </location>
</feature>
<name>A0ABU6G0Y7_9BACL</name>
<dbReference type="InterPro" id="IPR032179">
    <property type="entry name" value="Cry22Aa_Ig-like"/>
</dbReference>
<dbReference type="RefSeq" id="WP_326072112.1">
    <property type="nucleotide sequence ID" value="NZ_JARLKY010000023.1"/>
</dbReference>
<feature type="domain" description="SLH" evidence="3">
    <location>
        <begin position="970"/>
        <end position="1030"/>
    </location>
</feature>
<evidence type="ECO:0000313" key="4">
    <source>
        <dbReference type="EMBL" id="MEC0227826.1"/>
    </source>
</evidence>
<accession>A0ABU6G0Y7</accession>
<dbReference type="PANTHER" id="PTHR43308:SF5">
    <property type="entry name" value="S-LAYER PROTEIN _ PEPTIDOGLYCAN ENDO-BETA-N-ACETYLGLUCOSAMINIDASE"/>
    <property type="match status" value="1"/>
</dbReference>
<comment type="caution">
    <text evidence="4">The sequence shown here is derived from an EMBL/GenBank/DDBJ whole genome shotgun (WGS) entry which is preliminary data.</text>
</comment>
<dbReference type="Pfam" id="PF00395">
    <property type="entry name" value="SLH"/>
    <property type="match status" value="3"/>
</dbReference>
<keyword evidence="5" id="KW-1185">Reference proteome</keyword>
<proteinExistence type="predicted"/>
<feature type="chain" id="PRO_5045293332" evidence="2">
    <location>
        <begin position="32"/>
        <end position="1156"/>
    </location>
</feature>
<evidence type="ECO:0000259" key="3">
    <source>
        <dbReference type="PROSITE" id="PS51272"/>
    </source>
</evidence>
<dbReference type="Gene3D" id="3.20.20.140">
    <property type="entry name" value="Metal-dependent hydrolases"/>
    <property type="match status" value="1"/>
</dbReference>
<dbReference type="InterPro" id="IPR001119">
    <property type="entry name" value="SLH_dom"/>
</dbReference>
<feature type="domain" description="SLH" evidence="3">
    <location>
        <begin position="1031"/>
        <end position="1097"/>
    </location>
</feature>
<dbReference type="Gene3D" id="2.60.40.10">
    <property type="entry name" value="Immunoglobulins"/>
    <property type="match status" value="1"/>
</dbReference>
<sequence length="1156" mass="125296">MSTKNLLRVLSITPLTFSLLVPALPATMVQAAPQTQVTANPTSSAGKWMTGEFHAHTFESDDAQSSLESVLDNAFDKYGLDWIATANHLRSSKRDDEGVDVPGGPIPFSQGAINYEVPKIKALQAAGKYEGKTIFSGFEWDIPKHDHAAIGILTDTPGSAEALKAANQFEYLFTDRPEDLFDDNDLEIWKQKDTKITNFNHADALAAIKWLQKNYADKSYFFVTHPSRGKNGSIPKTTIADLRDFNNAAPNINFGFEGMLGNQMEPDRGGFNTTYNIDNPTADENYKLRSYGGSDYMIAKVGGVWDALLGEGRNYWNFANSDYHFKTIGANSSGYWPGEYAKNYTWTNGSDMQSVVDGMRSGKSFSVFGDLINALDFNIEGNGAKLEMGAANPQVTMKEGDHLQLTIRFKSPQTNNYEVPVVNGSPANLAPKVDHIDLIAGDVSDEKAEPGTGAYDKDTNDSTKVIASFTNSDWTTDEEGYNVIHYDLGAAKKNQYFRLRGTNLGKNVPGETDAEGNPLLDPKTNDADDNTRFNNINDRNYKDLWFYSNPIFVKPAPYSDEQAVDDTIHKLVIANANEVSTDIALPLAGEHGTTIQWKSSVPSLISNDGKLLAVPANNTMLDLVATIQRGNTSKTRTFPVIVKGINKAVIELHGTMTKADGQSYTSGTWTNQSVNVSVYANVYAPSTSAAIKVSSDSGETYIPYEQNSQILVSEAGAHDLLFKGTDNLNNELTLQLKVNIDKEAPVIALIGNPSIVLRRGSSYSEQGAKATDNVEVAGDVAITGVVDTNLSGSYTLHYNVKDAAGNAAAEVVRTVTVYEESSGSNHSSPQPAPTPEIKEPSQTVQVDVKAGQDAEGSLKDVVKFKIPAKALAADSKINVSVVDASQAPSVGTLEALSPVVEFTSSVGHTFDKPLEITFNYKMGSSKAKNPAVYYYNESQKKWIFIGGTPHSDGTISVNVKHFTKFAVFNYEPTLLVDLKGHWASVYTDRLIGMKAIQGYEDYTFHPEQTVTRAQFASMLVKTLGLQGLESSTKFADDSQIPAWAKADIAAAVKAGILSGYEVDGKSAFKAEQTITRAEMSMMIANALKAVPSKAVDGLKPFQDASSIPAWAQSSVSAAVTAGILSGYEDNTFRANNLATRAEAAAMIYKLLDSLNI</sequence>
<feature type="domain" description="SLH" evidence="3">
    <location>
        <begin position="1098"/>
        <end position="1156"/>
    </location>
</feature>
<dbReference type="InterPro" id="IPR016195">
    <property type="entry name" value="Pol/histidinol_Pase-like"/>
</dbReference>